<dbReference type="Proteomes" id="UP001479436">
    <property type="component" value="Unassembled WGS sequence"/>
</dbReference>
<evidence type="ECO:0000256" key="1">
    <source>
        <dbReference type="SAM" id="MobiDB-lite"/>
    </source>
</evidence>
<evidence type="ECO:0008006" key="4">
    <source>
        <dbReference type="Google" id="ProtNLM"/>
    </source>
</evidence>
<feature type="compositionally biased region" description="Polar residues" evidence="1">
    <location>
        <begin position="1"/>
        <end position="16"/>
    </location>
</feature>
<gene>
    <name evidence="2" type="ORF">K7432_006386</name>
</gene>
<evidence type="ECO:0000313" key="2">
    <source>
        <dbReference type="EMBL" id="KAK9717195.1"/>
    </source>
</evidence>
<name>A0ABR2W1V2_9FUNG</name>
<feature type="region of interest" description="Disordered" evidence="1">
    <location>
        <begin position="186"/>
        <end position="208"/>
    </location>
</feature>
<dbReference type="SUPFAM" id="SSF69047">
    <property type="entry name" value="Hypothetical protein YjbJ"/>
    <property type="match status" value="1"/>
</dbReference>
<organism evidence="2 3">
    <name type="scientific">Basidiobolus ranarum</name>
    <dbReference type="NCBI Taxonomy" id="34480"/>
    <lineage>
        <taxon>Eukaryota</taxon>
        <taxon>Fungi</taxon>
        <taxon>Fungi incertae sedis</taxon>
        <taxon>Zoopagomycota</taxon>
        <taxon>Entomophthoromycotina</taxon>
        <taxon>Basidiobolomycetes</taxon>
        <taxon>Basidiobolales</taxon>
        <taxon>Basidiobolaceae</taxon>
        <taxon>Basidiobolus</taxon>
    </lineage>
</organism>
<feature type="non-terminal residue" evidence="2">
    <location>
        <position position="1"/>
    </location>
</feature>
<proteinExistence type="predicted"/>
<comment type="caution">
    <text evidence="2">The sequence shown here is derived from an EMBL/GenBank/DDBJ whole genome shotgun (WGS) entry which is preliminary data.</text>
</comment>
<feature type="region of interest" description="Disordered" evidence="1">
    <location>
        <begin position="1"/>
        <end position="23"/>
    </location>
</feature>
<accession>A0ABR2W1V2</accession>
<evidence type="ECO:0000313" key="3">
    <source>
        <dbReference type="Proteomes" id="UP001479436"/>
    </source>
</evidence>
<keyword evidence="3" id="KW-1185">Reference proteome</keyword>
<sequence length="208" mass="22809">NNPSSYTSLGESTPTNEKGGARGLVLGTGVAGLMDQHRFNTNEQPIETKFQDMSVNDPTFIGHSGRDITDIQSYDNTSNARDLNEDGLSYEKRARGSVGYNRPNEYSAFPTETEKSDPTGNILGDNNATYNAAHNQRMPGDFPEEHTYISRDNHPTSFGGIMEKVKGTIKESVGHMVGNERMALEGEMEKQSGQVMLDSARGTKANQR</sequence>
<dbReference type="EMBL" id="JASJQH010007155">
    <property type="protein sequence ID" value="KAK9717195.1"/>
    <property type="molecule type" value="Genomic_DNA"/>
</dbReference>
<reference evidence="2 3" key="1">
    <citation type="submission" date="2023-04" db="EMBL/GenBank/DDBJ databases">
        <title>Genome of Basidiobolus ranarum AG-B5.</title>
        <authorList>
            <person name="Stajich J.E."/>
            <person name="Carter-House D."/>
            <person name="Gryganskyi A."/>
        </authorList>
    </citation>
    <scope>NUCLEOTIDE SEQUENCE [LARGE SCALE GENOMIC DNA]</scope>
    <source>
        <strain evidence="2 3">AG-B5</strain>
    </source>
</reference>
<feature type="region of interest" description="Disordered" evidence="1">
    <location>
        <begin position="99"/>
        <end position="121"/>
    </location>
</feature>
<dbReference type="InterPro" id="IPR036629">
    <property type="entry name" value="YjbJ_sf"/>
</dbReference>
<protein>
    <recommendedName>
        <fullName evidence="4">Dehydrin</fullName>
    </recommendedName>
</protein>